<organism evidence="6 7">
    <name type="scientific">Candidatus Dechloromonas phosphorivorans</name>
    <dbReference type="NCBI Taxonomy" id="2899244"/>
    <lineage>
        <taxon>Bacteria</taxon>
        <taxon>Pseudomonadati</taxon>
        <taxon>Pseudomonadota</taxon>
        <taxon>Betaproteobacteria</taxon>
        <taxon>Rhodocyclales</taxon>
        <taxon>Azonexaceae</taxon>
        <taxon>Dechloromonas</taxon>
    </lineage>
</organism>
<dbReference type="GO" id="GO:0000160">
    <property type="term" value="P:phosphorelay signal transduction system"/>
    <property type="evidence" value="ECO:0007669"/>
    <property type="project" value="UniProtKB-KW"/>
</dbReference>
<dbReference type="AlphaFoldDB" id="A0A935JY46"/>
<proteinExistence type="predicted"/>
<feature type="domain" description="HPt" evidence="5">
    <location>
        <begin position="57"/>
        <end position="152"/>
    </location>
</feature>
<dbReference type="Gene3D" id="3.40.50.2300">
    <property type="match status" value="1"/>
</dbReference>
<evidence type="ECO:0000259" key="5">
    <source>
        <dbReference type="PROSITE" id="PS50894"/>
    </source>
</evidence>
<comment type="caution">
    <text evidence="3">Lacks conserved residue(s) required for the propagation of feature annotation.</text>
</comment>
<sequence>MPEDRSKCLAAGMDDHVTKPIDLDRLVNTILRHARRKTSPQSEVIDWSALEAHFHGKHEFVTRLAASLLSSHQETPACLRLHAAQTDFATLAAIAHSVKGIAGNLMANGIYELAKETDQAAREENANASHLALRLAADLDQMLAAASVRISN</sequence>
<comment type="caution">
    <text evidence="6">The sequence shown here is derived from an EMBL/GenBank/DDBJ whole genome shotgun (WGS) entry which is preliminary data.</text>
</comment>
<dbReference type="InterPro" id="IPR001789">
    <property type="entry name" value="Sig_transdc_resp-reg_receiver"/>
</dbReference>
<feature type="modified residue" description="Phosphohistidine" evidence="2">
    <location>
        <position position="96"/>
    </location>
</feature>
<dbReference type="PROSITE" id="PS50110">
    <property type="entry name" value="RESPONSE_REGULATORY"/>
    <property type="match status" value="1"/>
</dbReference>
<dbReference type="EMBL" id="JADJMS010000019">
    <property type="protein sequence ID" value="MBK7415330.1"/>
    <property type="molecule type" value="Genomic_DNA"/>
</dbReference>
<evidence type="ECO:0000256" key="2">
    <source>
        <dbReference type="PROSITE-ProRule" id="PRU00110"/>
    </source>
</evidence>
<dbReference type="InterPro" id="IPR036641">
    <property type="entry name" value="HPT_dom_sf"/>
</dbReference>
<keyword evidence="2" id="KW-0597">Phosphoprotein</keyword>
<dbReference type="SUPFAM" id="SSF47226">
    <property type="entry name" value="Histidine-containing phosphotransfer domain, HPT domain"/>
    <property type="match status" value="1"/>
</dbReference>
<evidence type="ECO:0000259" key="4">
    <source>
        <dbReference type="PROSITE" id="PS50110"/>
    </source>
</evidence>
<keyword evidence="1" id="KW-0902">Two-component regulatory system</keyword>
<gene>
    <name evidence="6" type="ORF">IPJ38_09725</name>
</gene>
<dbReference type="PROSITE" id="PS50894">
    <property type="entry name" value="HPT"/>
    <property type="match status" value="1"/>
</dbReference>
<dbReference type="GO" id="GO:0004672">
    <property type="term" value="F:protein kinase activity"/>
    <property type="evidence" value="ECO:0007669"/>
    <property type="project" value="UniProtKB-ARBA"/>
</dbReference>
<protein>
    <submittedName>
        <fullName evidence="6">Hpt domain-containing protein</fullName>
    </submittedName>
</protein>
<reference evidence="6 7" key="1">
    <citation type="submission" date="2020-10" db="EMBL/GenBank/DDBJ databases">
        <title>Connecting structure to function with the recovery of over 1000 high-quality activated sludge metagenome-assembled genomes encoding full-length rRNA genes using long-read sequencing.</title>
        <authorList>
            <person name="Singleton C.M."/>
            <person name="Petriglieri F."/>
            <person name="Kristensen J.M."/>
            <person name="Kirkegaard R.H."/>
            <person name="Michaelsen T.Y."/>
            <person name="Andersen M.H."/>
            <person name="Karst S.M."/>
            <person name="Dueholm M.S."/>
            <person name="Nielsen P.H."/>
            <person name="Albertsen M."/>
        </authorList>
    </citation>
    <scope>NUCLEOTIDE SEQUENCE [LARGE SCALE GENOMIC DNA]</scope>
    <source>
        <strain evidence="6">EsbW_18-Q3-R4-48_BATAC.463</strain>
    </source>
</reference>
<name>A0A935JY46_9RHOO</name>
<evidence type="ECO:0000313" key="7">
    <source>
        <dbReference type="Proteomes" id="UP000739411"/>
    </source>
</evidence>
<dbReference type="InterPro" id="IPR011006">
    <property type="entry name" value="CheY-like_superfamily"/>
</dbReference>
<dbReference type="InterPro" id="IPR008207">
    <property type="entry name" value="Sig_transdc_His_kin_Hpt_dom"/>
</dbReference>
<dbReference type="Pfam" id="PF01627">
    <property type="entry name" value="Hpt"/>
    <property type="match status" value="1"/>
</dbReference>
<dbReference type="Gene3D" id="1.20.120.160">
    <property type="entry name" value="HPT domain"/>
    <property type="match status" value="1"/>
</dbReference>
<feature type="domain" description="Response regulatory" evidence="4">
    <location>
        <begin position="1"/>
        <end position="34"/>
    </location>
</feature>
<accession>A0A935JY46</accession>
<evidence type="ECO:0000313" key="6">
    <source>
        <dbReference type="EMBL" id="MBK7415330.1"/>
    </source>
</evidence>
<evidence type="ECO:0000256" key="3">
    <source>
        <dbReference type="PROSITE-ProRule" id="PRU00169"/>
    </source>
</evidence>
<dbReference type="Proteomes" id="UP000739411">
    <property type="component" value="Unassembled WGS sequence"/>
</dbReference>
<evidence type="ECO:0000256" key="1">
    <source>
        <dbReference type="ARBA" id="ARBA00023012"/>
    </source>
</evidence>
<dbReference type="SUPFAM" id="SSF52172">
    <property type="entry name" value="CheY-like"/>
    <property type="match status" value="1"/>
</dbReference>